<dbReference type="PANTHER" id="PTHR22677:SF4">
    <property type="entry name" value="USHER SYNDROME TYPE-1G PROTEIN-LIKE PROTEIN"/>
    <property type="match status" value="1"/>
</dbReference>
<feature type="repeat" description="ANK" evidence="1">
    <location>
        <begin position="9"/>
        <end position="41"/>
    </location>
</feature>
<dbReference type="Gene3D" id="1.25.40.20">
    <property type="entry name" value="Ankyrin repeat-containing domain"/>
    <property type="match status" value="1"/>
</dbReference>
<evidence type="ECO:0000313" key="3">
    <source>
        <dbReference type="Proteomes" id="UP000736672"/>
    </source>
</evidence>
<dbReference type="OrthoDB" id="341259at2759"/>
<evidence type="ECO:0000313" key="2">
    <source>
        <dbReference type="EMBL" id="KAH7254973.1"/>
    </source>
</evidence>
<dbReference type="Proteomes" id="UP000736672">
    <property type="component" value="Unassembled WGS sequence"/>
</dbReference>
<accession>A0A9P9HCF6</accession>
<reference evidence="2" key="1">
    <citation type="journal article" date="2021" name="Nat. Commun.">
        <title>Genetic determinants of endophytism in the Arabidopsis root mycobiome.</title>
        <authorList>
            <person name="Mesny F."/>
            <person name="Miyauchi S."/>
            <person name="Thiergart T."/>
            <person name="Pickel B."/>
            <person name="Atanasova L."/>
            <person name="Karlsson M."/>
            <person name="Huettel B."/>
            <person name="Barry K.W."/>
            <person name="Haridas S."/>
            <person name="Chen C."/>
            <person name="Bauer D."/>
            <person name="Andreopoulos W."/>
            <person name="Pangilinan J."/>
            <person name="LaButti K."/>
            <person name="Riley R."/>
            <person name="Lipzen A."/>
            <person name="Clum A."/>
            <person name="Drula E."/>
            <person name="Henrissat B."/>
            <person name="Kohler A."/>
            <person name="Grigoriev I.V."/>
            <person name="Martin F.M."/>
            <person name="Hacquard S."/>
        </authorList>
    </citation>
    <scope>NUCLEOTIDE SEQUENCE</scope>
    <source>
        <strain evidence="2">FSSC 5 MPI-SDFR-AT-0091</strain>
    </source>
</reference>
<evidence type="ECO:0008006" key="4">
    <source>
        <dbReference type="Google" id="ProtNLM"/>
    </source>
</evidence>
<gene>
    <name evidence="2" type="ORF">B0J15DRAFT_495030</name>
</gene>
<dbReference type="SMART" id="SM00248">
    <property type="entry name" value="ANK"/>
    <property type="match status" value="2"/>
</dbReference>
<name>A0A9P9HCF6_FUSSL</name>
<protein>
    <recommendedName>
        <fullName evidence="4">Ankyrin repeat protein</fullName>
    </recommendedName>
</protein>
<dbReference type="PANTHER" id="PTHR22677">
    <property type="entry name" value="ANKYRIN REPEAT DOMAIN-CONTAINING PROTEIN 60"/>
    <property type="match status" value="1"/>
</dbReference>
<proteinExistence type="predicted"/>
<dbReference type="SUPFAM" id="SSF48403">
    <property type="entry name" value="Ankyrin repeat"/>
    <property type="match status" value="1"/>
</dbReference>
<dbReference type="InterPro" id="IPR039323">
    <property type="entry name" value="ANKRD_45/46/60"/>
</dbReference>
<dbReference type="PROSITE" id="PS50297">
    <property type="entry name" value="ANK_REP_REGION"/>
    <property type="match status" value="1"/>
</dbReference>
<dbReference type="InterPro" id="IPR002110">
    <property type="entry name" value="Ankyrin_rpt"/>
</dbReference>
<dbReference type="EMBL" id="JAGTJS010000010">
    <property type="protein sequence ID" value="KAH7254973.1"/>
    <property type="molecule type" value="Genomic_DNA"/>
</dbReference>
<sequence length="70" mass="7868">MWEYYRVHKAGSAVVHAAERGHTTIVQLLLDHGVDISIKDEGGWTALECAAQNGFKDIEELLLKYNRVTV</sequence>
<evidence type="ECO:0000256" key="1">
    <source>
        <dbReference type="PROSITE-ProRule" id="PRU00023"/>
    </source>
</evidence>
<dbReference type="AlphaFoldDB" id="A0A9P9HCF6"/>
<dbReference type="PROSITE" id="PS50088">
    <property type="entry name" value="ANK_REPEAT"/>
    <property type="match status" value="1"/>
</dbReference>
<keyword evidence="3" id="KW-1185">Reference proteome</keyword>
<dbReference type="Pfam" id="PF12796">
    <property type="entry name" value="Ank_2"/>
    <property type="match status" value="1"/>
</dbReference>
<organism evidence="2 3">
    <name type="scientific">Fusarium solani</name>
    <name type="common">Filamentous fungus</name>
    <dbReference type="NCBI Taxonomy" id="169388"/>
    <lineage>
        <taxon>Eukaryota</taxon>
        <taxon>Fungi</taxon>
        <taxon>Dikarya</taxon>
        <taxon>Ascomycota</taxon>
        <taxon>Pezizomycotina</taxon>
        <taxon>Sordariomycetes</taxon>
        <taxon>Hypocreomycetidae</taxon>
        <taxon>Hypocreales</taxon>
        <taxon>Nectriaceae</taxon>
        <taxon>Fusarium</taxon>
        <taxon>Fusarium solani species complex</taxon>
    </lineage>
</organism>
<comment type="caution">
    <text evidence="2">The sequence shown here is derived from an EMBL/GenBank/DDBJ whole genome shotgun (WGS) entry which is preliminary data.</text>
</comment>
<keyword evidence="1" id="KW-0040">ANK repeat</keyword>
<dbReference type="InterPro" id="IPR036770">
    <property type="entry name" value="Ankyrin_rpt-contain_sf"/>
</dbReference>